<dbReference type="PANTHER" id="PTHR48176:SF1">
    <property type="entry name" value="DDRGK DOMAIN-CONTAINING PROTEIN 1"/>
    <property type="match status" value="1"/>
</dbReference>
<dbReference type="Proteomes" id="UP000008743">
    <property type="component" value="Unassembled WGS sequence"/>
</dbReference>
<dbReference type="PhylomeDB" id="A0A0D2UAU8"/>
<dbReference type="InterPro" id="IPR019153">
    <property type="entry name" value="DDRGK_dom-contain"/>
</dbReference>
<keyword evidence="6" id="KW-0256">Endoplasmic reticulum</keyword>
<dbReference type="GO" id="GO:0005789">
    <property type="term" value="C:endoplasmic reticulum membrane"/>
    <property type="evidence" value="ECO:0007669"/>
    <property type="project" value="UniProtKB-SubCell"/>
</dbReference>
<evidence type="ECO:0000256" key="9">
    <source>
        <dbReference type="SAM" id="MobiDB-lite"/>
    </source>
</evidence>
<dbReference type="Gene3D" id="1.10.10.10">
    <property type="entry name" value="Winged helix-like DNA-binding domain superfamily/Winged helix DNA-binding domain"/>
    <property type="match status" value="1"/>
</dbReference>
<evidence type="ECO:0000256" key="8">
    <source>
        <dbReference type="ARBA" id="ARBA00023136"/>
    </source>
</evidence>
<dbReference type="GO" id="GO:0044389">
    <property type="term" value="F:ubiquitin-like protein ligase binding"/>
    <property type="evidence" value="ECO:0007669"/>
    <property type="project" value="TreeGrafter"/>
</dbReference>
<dbReference type="OrthoDB" id="2285710at2759"/>
<evidence type="ECO:0000256" key="2">
    <source>
        <dbReference type="ARBA" id="ARBA00009829"/>
    </source>
</evidence>
<feature type="compositionally biased region" description="Basic and acidic residues" evidence="9">
    <location>
        <begin position="106"/>
        <end position="127"/>
    </location>
</feature>
<keyword evidence="8" id="KW-0472">Membrane</keyword>
<sequence length="272" mass="30570">MLIYVYTALAIAVAVLLYIVKQRQQAAKQDAPQQQQQQQQPEAQQAQQAQPGQAQGPGVVVGGRRAQRDGGDVRGRIPFPSNIGKKKLAKLQAKEERRQQNAFMEAQREDKKRRDAAIAEDQKRLDEEQRIKDEAEAQIEQARLAEIARKEEEEYQRMKAEFAVEEEGTDAVENAGNEENLLEKFVEYIKSKKVVYLEDLAAHFQLKTPDAINRLKAVEQMGALTGVLDDRGKYIYISRDELGAVAKFIRQHGRVSISELAAASNSLINLSA</sequence>
<organism evidence="10 11">
    <name type="scientific">Capsaspora owczarzaki (strain ATCC 30864)</name>
    <dbReference type="NCBI Taxonomy" id="595528"/>
    <lineage>
        <taxon>Eukaryota</taxon>
        <taxon>Filasterea</taxon>
        <taxon>Capsaspora</taxon>
    </lineage>
</organism>
<dbReference type="RefSeq" id="XP_004363993.1">
    <property type="nucleotide sequence ID" value="XM_004363936.2"/>
</dbReference>
<feature type="region of interest" description="Disordered" evidence="9">
    <location>
        <begin position="31"/>
        <end position="127"/>
    </location>
</feature>
<dbReference type="FunFam" id="1.10.10.10:FF:000143">
    <property type="entry name" value="DDRGK domain-containing protein 1"/>
    <property type="match status" value="1"/>
</dbReference>
<comment type="subcellular location">
    <subcellularLocation>
        <location evidence="1">Endoplasmic reticulum membrane</location>
        <topology evidence="1">Single-pass membrane protein</topology>
    </subcellularLocation>
</comment>
<evidence type="ECO:0000256" key="3">
    <source>
        <dbReference type="ARBA" id="ARBA00018218"/>
    </source>
</evidence>
<reference evidence="11" key="1">
    <citation type="submission" date="2011-02" db="EMBL/GenBank/DDBJ databases">
        <title>The Genome Sequence of Capsaspora owczarzaki ATCC 30864.</title>
        <authorList>
            <person name="Russ C."/>
            <person name="Cuomo C."/>
            <person name="Burger G."/>
            <person name="Gray M.W."/>
            <person name="Holland P.W.H."/>
            <person name="King N."/>
            <person name="Lang F.B.F."/>
            <person name="Roger A.J."/>
            <person name="Ruiz-Trillo I."/>
            <person name="Young S.K."/>
            <person name="Zeng Q."/>
            <person name="Gargeya S."/>
            <person name="Alvarado L."/>
            <person name="Berlin A."/>
            <person name="Chapman S.B."/>
            <person name="Chen Z."/>
            <person name="Freedman E."/>
            <person name="Gellesch M."/>
            <person name="Goldberg J."/>
            <person name="Griggs A."/>
            <person name="Gujja S."/>
            <person name="Heilman E."/>
            <person name="Heiman D."/>
            <person name="Howarth C."/>
            <person name="Mehta T."/>
            <person name="Neiman D."/>
            <person name="Pearson M."/>
            <person name="Roberts A."/>
            <person name="Saif S."/>
            <person name="Shea T."/>
            <person name="Shenoy N."/>
            <person name="Sisk P."/>
            <person name="Stolte C."/>
            <person name="Sykes S."/>
            <person name="White J."/>
            <person name="Yandava C."/>
            <person name="Haas B."/>
            <person name="Nusbaum C."/>
            <person name="Birren B."/>
        </authorList>
    </citation>
    <scope>NUCLEOTIDE SEQUENCE</scope>
    <source>
        <strain evidence="11">ATCC 30864</strain>
    </source>
</reference>
<dbReference type="SMART" id="SM01128">
    <property type="entry name" value="DDRGK"/>
    <property type="match status" value="1"/>
</dbReference>
<dbReference type="InterPro" id="IPR036388">
    <property type="entry name" value="WH-like_DNA-bd_sf"/>
</dbReference>
<evidence type="ECO:0000256" key="5">
    <source>
        <dbReference type="ARBA" id="ARBA00022786"/>
    </source>
</evidence>
<keyword evidence="5" id="KW-0833">Ubl conjugation pathway</keyword>
<keyword evidence="11" id="KW-1185">Reference proteome</keyword>
<protein>
    <recommendedName>
        <fullName evidence="3">DDRGK domain-containing protein 1</fullName>
    </recommendedName>
</protein>
<dbReference type="PANTHER" id="PTHR48176">
    <property type="entry name" value="DDRGK DOMAIN-CONTAINING PROTEIN 1"/>
    <property type="match status" value="1"/>
</dbReference>
<comment type="similarity">
    <text evidence="2">Belongs to the DDRGK1 family.</text>
</comment>
<feature type="compositionally biased region" description="Basic and acidic residues" evidence="9">
    <location>
        <begin position="66"/>
        <end position="75"/>
    </location>
</feature>
<dbReference type="eggNOG" id="KOG3054">
    <property type="taxonomic scope" value="Eukaryota"/>
</dbReference>
<proteinExistence type="inferred from homology"/>
<dbReference type="InParanoid" id="A0A0D2UAU8"/>
<accession>A0A0D2UAU8</accession>
<evidence type="ECO:0000256" key="7">
    <source>
        <dbReference type="ARBA" id="ARBA00022989"/>
    </source>
</evidence>
<dbReference type="EMBL" id="KE346363">
    <property type="protein sequence ID" value="KJE92136.1"/>
    <property type="molecule type" value="Genomic_DNA"/>
</dbReference>
<keyword evidence="4" id="KW-0812">Transmembrane</keyword>
<gene>
    <name evidence="10" type="ORF">CAOG_003154</name>
</gene>
<evidence type="ECO:0000256" key="4">
    <source>
        <dbReference type="ARBA" id="ARBA00022692"/>
    </source>
</evidence>
<dbReference type="AlphaFoldDB" id="A0A0D2UAU8"/>
<name>A0A0D2UAU8_CAPO3</name>
<feature type="compositionally biased region" description="Low complexity" evidence="9">
    <location>
        <begin position="31"/>
        <end position="64"/>
    </location>
</feature>
<evidence type="ECO:0000256" key="1">
    <source>
        <dbReference type="ARBA" id="ARBA00004389"/>
    </source>
</evidence>
<dbReference type="SUPFAM" id="SSF46785">
    <property type="entry name" value="Winged helix' DNA-binding domain"/>
    <property type="match status" value="1"/>
</dbReference>
<evidence type="ECO:0000313" key="11">
    <source>
        <dbReference type="Proteomes" id="UP000008743"/>
    </source>
</evidence>
<evidence type="ECO:0000256" key="6">
    <source>
        <dbReference type="ARBA" id="ARBA00022824"/>
    </source>
</evidence>
<dbReference type="InterPro" id="IPR036390">
    <property type="entry name" value="WH_DNA-bd_sf"/>
</dbReference>
<keyword evidence="7" id="KW-1133">Transmembrane helix</keyword>
<dbReference type="InterPro" id="IPR050899">
    <property type="entry name" value="DDRGK_domain-containing"/>
</dbReference>
<dbReference type="OMA" id="VEHGNKV"/>
<dbReference type="STRING" id="595528.A0A0D2UAU8"/>
<evidence type="ECO:0000313" key="10">
    <source>
        <dbReference type="EMBL" id="KJE92136.1"/>
    </source>
</evidence>
<dbReference type="Pfam" id="PF09756">
    <property type="entry name" value="DDRGK"/>
    <property type="match status" value="1"/>
</dbReference>